<dbReference type="Proteomes" id="UP000636709">
    <property type="component" value="Unassembled WGS sequence"/>
</dbReference>
<comment type="caution">
    <text evidence="3">The sequence shown here is derived from an EMBL/GenBank/DDBJ whole genome shotgun (WGS) entry which is preliminary data.</text>
</comment>
<feature type="compositionally biased region" description="Polar residues" evidence="1">
    <location>
        <begin position="1"/>
        <end position="19"/>
    </location>
</feature>
<feature type="region of interest" description="Disordered" evidence="1">
    <location>
        <begin position="398"/>
        <end position="424"/>
    </location>
</feature>
<feature type="transmembrane region" description="Helical" evidence="2">
    <location>
        <begin position="702"/>
        <end position="724"/>
    </location>
</feature>
<feature type="region of interest" description="Disordered" evidence="1">
    <location>
        <begin position="37"/>
        <end position="105"/>
    </location>
</feature>
<keyword evidence="2" id="KW-0812">Transmembrane</keyword>
<proteinExistence type="predicted"/>
<dbReference type="AlphaFoldDB" id="A0A835AUE2"/>
<feature type="transmembrane region" description="Helical" evidence="2">
    <location>
        <begin position="744"/>
        <end position="766"/>
    </location>
</feature>
<protein>
    <submittedName>
        <fullName evidence="3">Uncharacterized protein</fullName>
    </submittedName>
</protein>
<dbReference type="EMBL" id="JACEFO010002273">
    <property type="protein sequence ID" value="KAF8668620.1"/>
    <property type="molecule type" value="Genomic_DNA"/>
</dbReference>
<feature type="transmembrane region" description="Helical" evidence="2">
    <location>
        <begin position="666"/>
        <end position="690"/>
    </location>
</feature>
<keyword evidence="2" id="KW-0472">Membrane</keyword>
<reference evidence="3" key="1">
    <citation type="submission" date="2020-07" db="EMBL/GenBank/DDBJ databases">
        <title>Genome sequence and genetic diversity analysis of an under-domesticated orphan crop, white fonio (Digitaria exilis).</title>
        <authorList>
            <person name="Bennetzen J.L."/>
            <person name="Chen S."/>
            <person name="Ma X."/>
            <person name="Wang X."/>
            <person name="Yssel A.E.J."/>
            <person name="Chaluvadi S.R."/>
            <person name="Johnson M."/>
            <person name="Gangashetty P."/>
            <person name="Hamidou F."/>
            <person name="Sanogo M.D."/>
            <person name="Zwaenepoel A."/>
            <person name="Wallace J."/>
            <person name="Van De Peer Y."/>
            <person name="Van Deynze A."/>
        </authorList>
    </citation>
    <scope>NUCLEOTIDE SEQUENCE</scope>
    <source>
        <tissue evidence="3">Leaves</tissue>
    </source>
</reference>
<feature type="transmembrane region" description="Helical" evidence="2">
    <location>
        <begin position="312"/>
        <end position="333"/>
    </location>
</feature>
<feature type="compositionally biased region" description="Acidic residues" evidence="1">
    <location>
        <begin position="399"/>
        <end position="414"/>
    </location>
</feature>
<accession>A0A835AUE2</accession>
<keyword evidence="2" id="KW-1133">Transmembrane helix</keyword>
<keyword evidence="4" id="KW-1185">Reference proteome</keyword>
<feature type="transmembrane region" description="Helical" evidence="2">
    <location>
        <begin position="345"/>
        <end position="363"/>
    </location>
</feature>
<evidence type="ECO:0000256" key="2">
    <source>
        <dbReference type="SAM" id="Phobius"/>
    </source>
</evidence>
<sequence length="824" mass="90012">MTWGTCSISTPHYSHSRPCQTDHPLPGRAILPDPTIAFHGPTKRQCHHPPSPTPTRRRSERIGEATDPIQRDGANPTCAAPRRAQAPRIGQVAKTAAPSTERPSRARRGCGCRYAVVIRAARMAREGMAWPAHHLGIVRVACDADGDVGAVGRGAALVLRLDRGQRHVSGIKIASPPAITGGHRCFINELAPANMTHGPRISPPKLARRPGYRALRARTDSGEVTAMTHLRGGEPEFESAGWDGTPTVIVIKSPSLPFPWLYPVLQHTAIRERLLLSVRNYVIFLYFGTMVSTLAPRAAFKFAPDAFASAQRFAPAVFAAATLLLQALFARVLKPSPMAARLTPLYACSLAVITWMCVTAFFINCLPYGDDGYYGESAAAAVASIANLAMSAHTVMTSLEEEEEEDWREEEEEDWRGGGDASSLAEGPCWQQTAELQPAVHFLFSFRQGVPLVSKTQIAPRQESHCEDELTTEKSVLVQSPCATCPRDQLTTTCSSLAVSIILRLPSFYYTASPAWSPCRPQFSATPSSAVEHSIASVNCRDRGVNTQHARFENLPFHARYLRPEGSQGNQMKNKLQREYEAPYRKLLCVLPPCATSQPRRLPQTYSSARPIHNYYANLRVEATSICSSEPGEEHSTTAQTNCSVEDRLDRDRDGCEEERLARSILTYWLFLCAGSSLALMAPSMAAKLIRPGTAAKPSLPAGFDLPITCLVFAAATLLLQRTFSRVLERSPAPAPRLTLNPLVVWPLAVCTWLFATACFVSYLSFGSPDDDEYLLLPRGSWAEWAATGVASAANLAVATRTVRSYFRSSRAFGNAADPFAPLA</sequence>
<feature type="region of interest" description="Disordered" evidence="1">
    <location>
        <begin position="1"/>
        <end position="24"/>
    </location>
</feature>
<feature type="transmembrane region" description="Helical" evidence="2">
    <location>
        <begin position="281"/>
        <end position="300"/>
    </location>
</feature>
<evidence type="ECO:0000313" key="3">
    <source>
        <dbReference type="EMBL" id="KAF8668620.1"/>
    </source>
</evidence>
<evidence type="ECO:0000313" key="4">
    <source>
        <dbReference type="Proteomes" id="UP000636709"/>
    </source>
</evidence>
<gene>
    <name evidence="3" type="ORF">HU200_051795</name>
</gene>
<name>A0A835AUE2_9POAL</name>
<organism evidence="3 4">
    <name type="scientific">Digitaria exilis</name>
    <dbReference type="NCBI Taxonomy" id="1010633"/>
    <lineage>
        <taxon>Eukaryota</taxon>
        <taxon>Viridiplantae</taxon>
        <taxon>Streptophyta</taxon>
        <taxon>Embryophyta</taxon>
        <taxon>Tracheophyta</taxon>
        <taxon>Spermatophyta</taxon>
        <taxon>Magnoliopsida</taxon>
        <taxon>Liliopsida</taxon>
        <taxon>Poales</taxon>
        <taxon>Poaceae</taxon>
        <taxon>PACMAD clade</taxon>
        <taxon>Panicoideae</taxon>
        <taxon>Panicodae</taxon>
        <taxon>Paniceae</taxon>
        <taxon>Anthephorinae</taxon>
        <taxon>Digitaria</taxon>
    </lineage>
</organism>
<dbReference type="OrthoDB" id="10557330at2759"/>
<evidence type="ECO:0000256" key="1">
    <source>
        <dbReference type="SAM" id="MobiDB-lite"/>
    </source>
</evidence>